<dbReference type="PIRSF" id="PIRSF039032">
    <property type="entry name" value="HigB-2"/>
    <property type="match status" value="1"/>
</dbReference>
<evidence type="ECO:0000313" key="1">
    <source>
        <dbReference type="EMBL" id="MBC8541630.1"/>
    </source>
</evidence>
<sequence>MKRKFVMMPVFDKVWKEMGLTDDDLQALQEQLLANPQIGDVISGTGGLRKMRFSLPNRGKRGSSRIIYIDFCVVETIYLIFAYPKNEKDNLSAEEKRNLKKLVARMKETLSEVF</sequence>
<dbReference type="RefSeq" id="WP_177677431.1">
    <property type="nucleotide sequence ID" value="NZ_JACRSU010000005.1"/>
</dbReference>
<dbReference type="Pfam" id="PF06296">
    <property type="entry name" value="RelE"/>
    <property type="match status" value="1"/>
</dbReference>
<dbReference type="Proteomes" id="UP000611762">
    <property type="component" value="Unassembled WGS sequence"/>
</dbReference>
<protein>
    <submittedName>
        <fullName evidence="1">Type II toxin-antitoxin system RelE/ParE family toxin</fullName>
    </submittedName>
</protein>
<evidence type="ECO:0000313" key="2">
    <source>
        <dbReference type="Proteomes" id="UP000611762"/>
    </source>
</evidence>
<name>A0A926DMC7_9FIRM</name>
<dbReference type="EMBL" id="JACRSU010000005">
    <property type="protein sequence ID" value="MBC8541630.1"/>
    <property type="molecule type" value="Genomic_DNA"/>
</dbReference>
<organism evidence="1 2">
    <name type="scientific">Congzhengia minquanensis</name>
    <dbReference type="NCBI Taxonomy" id="2763657"/>
    <lineage>
        <taxon>Bacteria</taxon>
        <taxon>Bacillati</taxon>
        <taxon>Bacillota</taxon>
        <taxon>Clostridia</taxon>
        <taxon>Eubacteriales</taxon>
        <taxon>Oscillospiraceae</taxon>
        <taxon>Congzhengia</taxon>
    </lineage>
</organism>
<keyword evidence="2" id="KW-1185">Reference proteome</keyword>
<reference evidence="1" key="1">
    <citation type="submission" date="2020-08" db="EMBL/GenBank/DDBJ databases">
        <title>Genome public.</title>
        <authorList>
            <person name="Liu C."/>
            <person name="Sun Q."/>
        </authorList>
    </citation>
    <scope>NUCLEOTIDE SEQUENCE</scope>
    <source>
        <strain evidence="1">H8</strain>
    </source>
</reference>
<comment type="caution">
    <text evidence="1">The sequence shown here is derived from an EMBL/GenBank/DDBJ whole genome shotgun (WGS) entry which is preliminary data.</text>
</comment>
<proteinExistence type="predicted"/>
<gene>
    <name evidence="1" type="ORF">H8698_11635</name>
</gene>
<dbReference type="InterPro" id="IPR009387">
    <property type="entry name" value="HigB-2"/>
</dbReference>
<dbReference type="AlphaFoldDB" id="A0A926DMC7"/>
<accession>A0A926DMC7</accession>